<dbReference type="PROSITE" id="PS51257">
    <property type="entry name" value="PROKAR_LIPOPROTEIN"/>
    <property type="match status" value="1"/>
</dbReference>
<feature type="signal peptide" evidence="1">
    <location>
        <begin position="1"/>
        <end position="30"/>
    </location>
</feature>
<evidence type="ECO:0000256" key="1">
    <source>
        <dbReference type="SAM" id="SignalP"/>
    </source>
</evidence>
<dbReference type="Proteomes" id="UP001205867">
    <property type="component" value="Unassembled WGS sequence"/>
</dbReference>
<feature type="chain" id="PRO_5042922951" description="DNA modification methylase" evidence="1">
    <location>
        <begin position="31"/>
        <end position="183"/>
    </location>
</feature>
<proteinExistence type="predicted"/>
<dbReference type="EMBL" id="JALXKZ020000034">
    <property type="protein sequence ID" value="MCV7629738.1"/>
    <property type="molecule type" value="Genomic_DNA"/>
</dbReference>
<evidence type="ECO:0000313" key="3">
    <source>
        <dbReference type="Proteomes" id="UP001205867"/>
    </source>
</evidence>
<name>A0AAP3EUY6_MICLU</name>
<dbReference type="RefSeq" id="WP_002858072.1">
    <property type="nucleotide sequence ID" value="NZ_CBDRLD010000023.1"/>
</dbReference>
<dbReference type="AlphaFoldDB" id="A0AAP3EUY6"/>
<dbReference type="PROSITE" id="PS51318">
    <property type="entry name" value="TAT"/>
    <property type="match status" value="1"/>
</dbReference>
<comment type="caution">
    <text evidence="2">The sequence shown here is derived from an EMBL/GenBank/DDBJ whole genome shotgun (WGS) entry which is preliminary data.</text>
</comment>
<evidence type="ECO:0000313" key="2">
    <source>
        <dbReference type="EMBL" id="MCV7629738.1"/>
    </source>
</evidence>
<protein>
    <recommendedName>
        <fullName evidence="4">DNA modification methylase</fullName>
    </recommendedName>
</protein>
<organism evidence="2 3">
    <name type="scientific">Micrococcus luteus</name>
    <name type="common">Micrococcus lysodeikticus</name>
    <dbReference type="NCBI Taxonomy" id="1270"/>
    <lineage>
        <taxon>Bacteria</taxon>
        <taxon>Bacillati</taxon>
        <taxon>Actinomycetota</taxon>
        <taxon>Actinomycetes</taxon>
        <taxon>Micrococcales</taxon>
        <taxon>Micrococcaceae</taxon>
        <taxon>Micrococcus</taxon>
    </lineage>
</organism>
<evidence type="ECO:0008006" key="4">
    <source>
        <dbReference type="Google" id="ProtNLM"/>
    </source>
</evidence>
<gene>
    <name evidence="2" type="ORF">M3A82_010390</name>
</gene>
<keyword evidence="1" id="KW-0732">Signal</keyword>
<accession>A0AAP3EUY6</accession>
<dbReference type="InterPro" id="IPR006311">
    <property type="entry name" value="TAT_signal"/>
</dbReference>
<sequence>MKNASRPARRHLAAGALAAVALLGATGCSAVSPIATAIQYSASDGINGQEQDFLSYRNLALVGDGESGPARLIGTVENTSGQDQTYTFQAEGGSSATLRVPAGESRKLEDDANTTVLEREGVWVGENLPVTVSGTGGTADLAVPLLSATQEQYRDLLPEGVEPADEDLVGHLHEETHHYGEEH</sequence>
<reference evidence="2" key="1">
    <citation type="submission" date="2023-06" db="EMBL/GenBank/DDBJ databases">
        <title>lsaBGC provides a comprehensive framework for evolutionary analysis of biosynthetic gene clusters within focal taxa.</title>
        <authorList>
            <person name="Salamzade R."/>
            <person name="Sandstrom S."/>
            <person name="Kalan L.R."/>
        </authorList>
    </citation>
    <scope>NUCLEOTIDE SEQUENCE</scope>
    <source>
        <strain evidence="2">P3-SID899</strain>
    </source>
</reference>